<keyword evidence="3 9" id="KW-0645">Protease</keyword>
<keyword evidence="13" id="KW-1185">Reference proteome</keyword>
<keyword evidence="8 9" id="KW-0472">Membrane</keyword>
<comment type="similarity">
    <text evidence="1 9 11">Belongs to the peptidase A8 family.</text>
</comment>
<dbReference type="GO" id="GO:0006508">
    <property type="term" value="P:proteolysis"/>
    <property type="evidence" value="ECO:0007669"/>
    <property type="project" value="UniProtKB-KW"/>
</dbReference>
<sequence length="166" mass="18301">MPDTRTGIGIWLLIAVVVAVLDQATKLVADSVLSYHSPVPVIPFFNLTLSYNPGAAFSFLGDASGWQRWFFIALATGVSVFLIQWLRQLQGKDRWLSASLSLILGGAVGNLIDRVAYGHVVDFIHFYIGDWSWPIFNVADIAITVGAGLLIAHMFLVKQSPQEQER</sequence>
<feature type="active site" evidence="9">
    <location>
        <position position="140"/>
    </location>
</feature>
<comment type="caution">
    <text evidence="9">Lacks conserved residue(s) required for the propagation of feature annotation.</text>
</comment>
<comment type="pathway">
    <text evidence="9">Protein modification; lipoprotein biosynthesis (signal peptide cleavage).</text>
</comment>
<organism evidence="12 13">
    <name type="scientific">Alkalilimnicola ehrlichii</name>
    <dbReference type="NCBI Taxonomy" id="351052"/>
    <lineage>
        <taxon>Bacteria</taxon>
        <taxon>Pseudomonadati</taxon>
        <taxon>Pseudomonadota</taxon>
        <taxon>Gammaproteobacteria</taxon>
        <taxon>Chromatiales</taxon>
        <taxon>Ectothiorhodospiraceae</taxon>
        <taxon>Alkalilimnicola</taxon>
    </lineage>
</organism>
<dbReference type="NCBIfam" id="TIGR00077">
    <property type="entry name" value="lspA"/>
    <property type="match status" value="1"/>
</dbReference>
<dbReference type="GO" id="GO:0004190">
    <property type="term" value="F:aspartic-type endopeptidase activity"/>
    <property type="evidence" value="ECO:0007669"/>
    <property type="project" value="UniProtKB-UniRule"/>
</dbReference>
<dbReference type="Proteomes" id="UP000256763">
    <property type="component" value="Unassembled WGS sequence"/>
</dbReference>
<dbReference type="PANTHER" id="PTHR33695">
    <property type="entry name" value="LIPOPROTEIN SIGNAL PEPTIDASE"/>
    <property type="match status" value="1"/>
</dbReference>
<dbReference type="PRINTS" id="PR00781">
    <property type="entry name" value="LIPOSIGPTASE"/>
</dbReference>
<dbReference type="HAMAP" id="MF_00161">
    <property type="entry name" value="LspA"/>
    <property type="match status" value="1"/>
</dbReference>
<evidence type="ECO:0000256" key="8">
    <source>
        <dbReference type="ARBA" id="ARBA00023136"/>
    </source>
</evidence>
<dbReference type="UniPathway" id="UPA00665"/>
<comment type="subcellular location">
    <subcellularLocation>
        <location evidence="9">Cell membrane</location>
        <topology evidence="9">Multi-pass membrane protein</topology>
    </subcellularLocation>
</comment>
<evidence type="ECO:0000256" key="4">
    <source>
        <dbReference type="ARBA" id="ARBA00022692"/>
    </source>
</evidence>
<dbReference type="RefSeq" id="WP_181919303.1">
    <property type="nucleotide sequence ID" value="NZ_NFZV01000005.1"/>
</dbReference>
<feature type="active site" evidence="9">
    <location>
        <position position="122"/>
    </location>
</feature>
<accession>A0A3E0X0V7</accession>
<dbReference type="GO" id="GO:0005886">
    <property type="term" value="C:plasma membrane"/>
    <property type="evidence" value="ECO:0007669"/>
    <property type="project" value="UniProtKB-SubCell"/>
</dbReference>
<evidence type="ECO:0000256" key="7">
    <source>
        <dbReference type="ARBA" id="ARBA00022989"/>
    </source>
</evidence>
<evidence type="ECO:0000313" key="13">
    <source>
        <dbReference type="Proteomes" id="UP000256763"/>
    </source>
</evidence>
<dbReference type="EMBL" id="NFZW01000006">
    <property type="protein sequence ID" value="RFA37926.1"/>
    <property type="molecule type" value="Genomic_DNA"/>
</dbReference>
<evidence type="ECO:0000256" key="9">
    <source>
        <dbReference type="HAMAP-Rule" id="MF_00161"/>
    </source>
</evidence>
<keyword evidence="6 9" id="KW-0378">Hydrolase</keyword>
<evidence type="ECO:0000256" key="5">
    <source>
        <dbReference type="ARBA" id="ARBA00022750"/>
    </source>
</evidence>
<name>A0A3E0X0V7_9GAMM</name>
<dbReference type="Pfam" id="PF01252">
    <property type="entry name" value="Peptidase_A8"/>
    <property type="match status" value="1"/>
</dbReference>
<keyword evidence="2 9" id="KW-1003">Cell membrane</keyword>
<comment type="catalytic activity">
    <reaction evidence="9 10">
        <text>Release of signal peptides from bacterial membrane prolipoproteins. Hydrolyzes -Xaa-Yaa-Zaa-|-(S,diacylglyceryl)Cys-, in which Xaa is hydrophobic (preferably Leu), and Yaa (Ala or Ser) and Zaa (Gly or Ala) have small, neutral side chains.</text>
        <dbReference type="EC" id="3.4.23.36"/>
    </reaction>
</comment>
<comment type="caution">
    <text evidence="12">The sequence shown here is derived from an EMBL/GenBank/DDBJ whole genome shotgun (WGS) entry which is preliminary data.</text>
</comment>
<dbReference type="PANTHER" id="PTHR33695:SF1">
    <property type="entry name" value="LIPOPROTEIN SIGNAL PEPTIDASE"/>
    <property type="match status" value="1"/>
</dbReference>
<keyword evidence="7 9" id="KW-1133">Transmembrane helix</keyword>
<dbReference type="InterPro" id="IPR001872">
    <property type="entry name" value="Peptidase_A8"/>
</dbReference>
<evidence type="ECO:0000313" key="12">
    <source>
        <dbReference type="EMBL" id="RFA37926.1"/>
    </source>
</evidence>
<dbReference type="EC" id="3.4.23.36" evidence="9"/>
<reference evidence="13" key="1">
    <citation type="submission" date="2017-05" db="EMBL/GenBank/DDBJ databases">
        <authorList>
            <person name="Sharma S."/>
            <person name="Sidhu C."/>
            <person name="Pinnaka A.K."/>
        </authorList>
    </citation>
    <scope>NUCLEOTIDE SEQUENCE [LARGE SCALE GENOMIC DNA]</scope>
    <source>
        <strain evidence="13">AK93</strain>
    </source>
</reference>
<keyword evidence="5 9" id="KW-0064">Aspartyl protease</keyword>
<comment type="function">
    <text evidence="9 10">This protein specifically catalyzes the removal of signal peptides from prolipoproteins.</text>
</comment>
<dbReference type="PROSITE" id="PS00855">
    <property type="entry name" value="SPASE_II"/>
    <property type="match status" value="1"/>
</dbReference>
<feature type="transmembrane region" description="Helical" evidence="9">
    <location>
        <begin position="66"/>
        <end position="83"/>
    </location>
</feature>
<proteinExistence type="inferred from homology"/>
<evidence type="ECO:0000256" key="6">
    <source>
        <dbReference type="ARBA" id="ARBA00022801"/>
    </source>
</evidence>
<evidence type="ECO:0000256" key="10">
    <source>
        <dbReference type="RuleBase" id="RU000594"/>
    </source>
</evidence>
<dbReference type="AlphaFoldDB" id="A0A3E0X0V7"/>
<evidence type="ECO:0000256" key="1">
    <source>
        <dbReference type="ARBA" id="ARBA00006139"/>
    </source>
</evidence>
<keyword evidence="4 9" id="KW-0812">Transmembrane</keyword>
<gene>
    <name evidence="9" type="primary">lspA</name>
    <name evidence="12" type="ORF">CAL65_08410</name>
</gene>
<evidence type="ECO:0000256" key="11">
    <source>
        <dbReference type="RuleBase" id="RU004181"/>
    </source>
</evidence>
<evidence type="ECO:0000256" key="3">
    <source>
        <dbReference type="ARBA" id="ARBA00022670"/>
    </source>
</evidence>
<feature type="transmembrane region" description="Helical" evidence="9">
    <location>
        <begin position="132"/>
        <end position="157"/>
    </location>
</feature>
<protein>
    <recommendedName>
        <fullName evidence="9">Lipoprotein signal peptidase</fullName>
        <ecNumber evidence="9">3.4.23.36</ecNumber>
    </recommendedName>
    <alternativeName>
        <fullName evidence="9">Prolipoprotein signal peptidase</fullName>
    </alternativeName>
    <alternativeName>
        <fullName evidence="9">Signal peptidase II</fullName>
        <shortName evidence="9">SPase II</shortName>
    </alternativeName>
</protein>
<evidence type="ECO:0000256" key="2">
    <source>
        <dbReference type="ARBA" id="ARBA00022475"/>
    </source>
</evidence>